<dbReference type="Gene3D" id="3.30.300.30">
    <property type="match status" value="1"/>
</dbReference>
<dbReference type="InterPro" id="IPR020845">
    <property type="entry name" value="AMP-binding_CS"/>
</dbReference>
<evidence type="ECO:0000259" key="5">
    <source>
        <dbReference type="Pfam" id="PF13193"/>
    </source>
</evidence>
<dbReference type="Gene3D" id="3.40.50.12780">
    <property type="entry name" value="N-terminal domain of ligase-like"/>
    <property type="match status" value="1"/>
</dbReference>
<accession>A0ABT0UGK5</accession>
<dbReference type="Proteomes" id="UP001431429">
    <property type="component" value="Unassembled WGS sequence"/>
</dbReference>
<evidence type="ECO:0000313" key="7">
    <source>
        <dbReference type="Proteomes" id="UP001431429"/>
    </source>
</evidence>
<evidence type="ECO:0000256" key="3">
    <source>
        <dbReference type="SAM" id="MobiDB-lite"/>
    </source>
</evidence>
<dbReference type="InterPro" id="IPR045851">
    <property type="entry name" value="AMP-bd_C_sf"/>
</dbReference>
<feature type="domain" description="AMP-dependent synthetase/ligase" evidence="4">
    <location>
        <begin position="40"/>
        <end position="416"/>
    </location>
</feature>
<protein>
    <submittedName>
        <fullName evidence="6">AMP-binding protein</fullName>
    </submittedName>
</protein>
<dbReference type="EMBL" id="JAMQAW010000003">
    <property type="protein sequence ID" value="MCM2387573.1"/>
    <property type="molecule type" value="Genomic_DNA"/>
</dbReference>
<keyword evidence="7" id="KW-1185">Reference proteome</keyword>
<comment type="similarity">
    <text evidence="1">Belongs to the ATP-dependent AMP-binding enzyme family.</text>
</comment>
<evidence type="ECO:0000256" key="1">
    <source>
        <dbReference type="ARBA" id="ARBA00006432"/>
    </source>
</evidence>
<dbReference type="InterPro" id="IPR042099">
    <property type="entry name" value="ANL_N_sf"/>
</dbReference>
<dbReference type="Pfam" id="PF13193">
    <property type="entry name" value="AMP-binding_C"/>
    <property type="match status" value="1"/>
</dbReference>
<comment type="caution">
    <text evidence="6">The sequence shown here is derived from an EMBL/GenBank/DDBJ whole genome shotgun (WGS) entry which is preliminary data.</text>
</comment>
<dbReference type="SUPFAM" id="SSF56801">
    <property type="entry name" value="Acetyl-CoA synthetase-like"/>
    <property type="match status" value="1"/>
</dbReference>
<feature type="region of interest" description="Disordered" evidence="3">
    <location>
        <begin position="554"/>
        <end position="582"/>
    </location>
</feature>
<gene>
    <name evidence="6" type="ORF">NBG84_04480</name>
</gene>
<dbReference type="PROSITE" id="PS00455">
    <property type="entry name" value="AMP_BINDING"/>
    <property type="match status" value="1"/>
</dbReference>
<dbReference type="PANTHER" id="PTHR43201:SF5">
    <property type="entry name" value="MEDIUM-CHAIN ACYL-COA LIGASE ACSF2, MITOCHONDRIAL"/>
    <property type="match status" value="1"/>
</dbReference>
<proteinExistence type="inferred from homology"/>
<evidence type="ECO:0000259" key="4">
    <source>
        <dbReference type="Pfam" id="PF00501"/>
    </source>
</evidence>
<feature type="domain" description="AMP-binding enzyme C-terminal" evidence="5">
    <location>
        <begin position="469"/>
        <end position="544"/>
    </location>
</feature>
<dbReference type="RefSeq" id="WP_250917931.1">
    <property type="nucleotide sequence ID" value="NZ_JAMQAW010000003.1"/>
</dbReference>
<dbReference type="PANTHER" id="PTHR43201">
    <property type="entry name" value="ACYL-COA SYNTHETASE"/>
    <property type="match status" value="1"/>
</dbReference>
<reference evidence="6" key="1">
    <citation type="submission" date="2022-06" db="EMBL/GenBank/DDBJ databases">
        <title>Genome public.</title>
        <authorList>
            <person name="Sun Q."/>
        </authorList>
    </citation>
    <scope>NUCLEOTIDE SEQUENCE</scope>
    <source>
        <strain evidence="6">CWNU-1</strain>
    </source>
</reference>
<dbReference type="InterPro" id="IPR025110">
    <property type="entry name" value="AMP-bd_C"/>
</dbReference>
<evidence type="ECO:0000313" key="6">
    <source>
        <dbReference type="EMBL" id="MCM2387573.1"/>
    </source>
</evidence>
<dbReference type="Pfam" id="PF00501">
    <property type="entry name" value="AMP-binding"/>
    <property type="match status" value="1"/>
</dbReference>
<dbReference type="InterPro" id="IPR000873">
    <property type="entry name" value="AMP-dep_synth/lig_dom"/>
</dbReference>
<evidence type="ECO:0000256" key="2">
    <source>
        <dbReference type="ARBA" id="ARBA00022598"/>
    </source>
</evidence>
<name>A0ABT0UGK5_9ACTN</name>
<organism evidence="6 7">
    <name type="scientific">Streptomyces albipurpureus</name>
    <dbReference type="NCBI Taxonomy" id="2897419"/>
    <lineage>
        <taxon>Bacteria</taxon>
        <taxon>Bacillati</taxon>
        <taxon>Actinomycetota</taxon>
        <taxon>Actinomycetes</taxon>
        <taxon>Kitasatosporales</taxon>
        <taxon>Streptomycetaceae</taxon>
        <taxon>Streptomyces</taxon>
    </lineage>
</organism>
<keyword evidence="2" id="KW-0436">Ligase</keyword>
<sequence>MGELTMRERSAAEEAAGPAYWRESDEQMPGLSELRLDELLERAAAAAPDREALVFLRDDGPARRWTYAELTERVDAAARALLASGAGRGSVVAICAANRPEFVFLQLACSRIGAAMVPMNPGYSGAELADILRRSHAQLCFSIGRDRGNDLWATLAEVAAELPELRLRIALDPESGHDTEWEGWLRGAAAIDDAAYAAVRAEARPEDVVQIQFTSGTTGRPKGVRLRSAAFANVGRCTAGRAELEEGCRYVHAMPYFHVGGTIAIALCLASSGTQLTMPRFSPAAMAAAIDGEAATAIHAVPTMMIAVADRAQRDGLGFSALRTVITGGALVPEQTARHWVDTYGVAISNIYGMTETAGPVLQTGPTDPLERALVTVGRPLPGAEVDIVGVGTEQRVAMGEEGEIRFRGWGLMEGYEGDAETTAATVSADGWLRSGDLGRLSPDGYLQVTGRAKDMIIRGGQNIAPVAVEDAIREHVPEVADVSVIGVPDDYYGEAVVAYVLAHPGARIEESELRERLRGRIANYRIPAHVRVVSEFPTTPSGKIQKFRLQEWFSADEGTRKPETTGGDDAPTRSGPGRDPR</sequence>